<dbReference type="AlphaFoldDB" id="A0A7J7LZM9"/>
<organism evidence="2 3">
    <name type="scientific">Kingdonia uniflora</name>
    <dbReference type="NCBI Taxonomy" id="39325"/>
    <lineage>
        <taxon>Eukaryota</taxon>
        <taxon>Viridiplantae</taxon>
        <taxon>Streptophyta</taxon>
        <taxon>Embryophyta</taxon>
        <taxon>Tracheophyta</taxon>
        <taxon>Spermatophyta</taxon>
        <taxon>Magnoliopsida</taxon>
        <taxon>Ranunculales</taxon>
        <taxon>Circaeasteraceae</taxon>
        <taxon>Kingdonia</taxon>
    </lineage>
</organism>
<dbReference type="EMBL" id="JACGCM010001859">
    <property type="protein sequence ID" value="KAF6148000.1"/>
    <property type="molecule type" value="Genomic_DNA"/>
</dbReference>
<feature type="domain" description="EDRF1 N-terminal" evidence="1">
    <location>
        <begin position="363"/>
        <end position="456"/>
    </location>
</feature>
<dbReference type="PANTHER" id="PTHR15000">
    <property type="entry name" value="ERYTHROID DIFFERENTIATION-RELATED FACTOR 1"/>
    <property type="match status" value="1"/>
</dbReference>
<dbReference type="SUPFAM" id="SSF51395">
    <property type="entry name" value="FMN-linked oxidoreductases"/>
    <property type="match status" value="1"/>
</dbReference>
<evidence type="ECO:0000313" key="3">
    <source>
        <dbReference type="Proteomes" id="UP000541444"/>
    </source>
</evidence>
<keyword evidence="3" id="KW-1185">Reference proteome</keyword>
<dbReference type="Pfam" id="PF23788">
    <property type="entry name" value="EDRF1_N"/>
    <property type="match status" value="1"/>
</dbReference>
<dbReference type="InterPro" id="IPR056582">
    <property type="entry name" value="EDRF1_N"/>
</dbReference>
<evidence type="ECO:0000259" key="1">
    <source>
        <dbReference type="Pfam" id="PF23788"/>
    </source>
</evidence>
<sequence length="654" mass="72947">MRHLWAIVVDHDTNWDNWVRSKLVKTKHFWSMNIPADGSWVWRHILHSRMKASTIALHTVGGESKSQFNAYGNKPPEGTLALNAGGSLTDIGSYGAILKDFTGKATRACAGTSRPRFILVLELQGIRFDLRLFLLRLGISTLASYKGAKIFEALGLSSKVIQRCFSGTPSRVEGATFDMLASDALSLHELAFPSRSLPLGSADANALPNLGDYHWRKDGEVHLNDSFAIAKLQEAARKNCVASYKDYSKHIQELNKTCNLCDLHWETSATTNQNLTRKCEALAVSGLALYEDEIDVVGPADILKQIFKMRYSKARISITVHRIGQALVLNTGGGCHLEWYLTDVAILNVFQIGNGVLEMPSYFRHPDKSKLVTPLTWLEAWLDNIMASVPELAICYHQNGVVKGYELLKTDDIFLLKGISEDGTPAFHPQVVQENGLSVLRFLQDNCKQDPGAYWAPSSRAKCGRFFKKCLEILDEQDCLVLRASAHEQFARLILECYKELDLTSEYILLEYEARVTDVEDESSDFPMGLSESVLDDKSHSEVAEEDTPGKINIFSRNQRRDADTMTVFQIPETTYVVETVTNPVTSKLAAIHHVSQAIKSLRWNRQLQGADEQVGHRKVSCDRSSPPIQFSVCACGDADCIEICDISRVASKI</sequence>
<reference evidence="2 3" key="1">
    <citation type="journal article" date="2020" name="IScience">
        <title>Genome Sequencing of the Endangered Kingdonia uniflora (Circaeasteraceae, Ranunculales) Reveals Potential Mechanisms of Evolutionary Specialization.</title>
        <authorList>
            <person name="Sun Y."/>
            <person name="Deng T."/>
            <person name="Zhang A."/>
            <person name="Moore M.J."/>
            <person name="Landis J.B."/>
            <person name="Lin N."/>
            <person name="Zhang H."/>
            <person name="Zhang X."/>
            <person name="Huang J."/>
            <person name="Zhang X."/>
            <person name="Sun H."/>
            <person name="Wang H."/>
        </authorList>
    </citation>
    <scope>NUCLEOTIDE SEQUENCE [LARGE SCALE GENOMIC DNA]</scope>
    <source>
        <strain evidence="2">TB1705</strain>
        <tissue evidence="2">Leaf</tissue>
    </source>
</reference>
<dbReference type="Gene3D" id="3.20.20.70">
    <property type="entry name" value="Aldolase class I"/>
    <property type="match status" value="2"/>
</dbReference>
<dbReference type="GO" id="GO:0045893">
    <property type="term" value="P:positive regulation of DNA-templated transcription"/>
    <property type="evidence" value="ECO:0007669"/>
    <property type="project" value="TreeGrafter"/>
</dbReference>
<dbReference type="Proteomes" id="UP000541444">
    <property type="component" value="Unassembled WGS sequence"/>
</dbReference>
<dbReference type="PANTHER" id="PTHR15000:SF1">
    <property type="entry name" value="ERYTHROID DIFFERENTIATION-RELATED FACTOR 1"/>
    <property type="match status" value="1"/>
</dbReference>
<protein>
    <recommendedName>
        <fullName evidence="1">EDRF1 N-terminal domain-containing protein</fullName>
    </recommendedName>
</protein>
<proteinExistence type="predicted"/>
<dbReference type="InterPro" id="IPR013785">
    <property type="entry name" value="Aldolase_TIM"/>
</dbReference>
<accession>A0A7J7LZM9</accession>
<comment type="caution">
    <text evidence="2">The sequence shown here is derived from an EMBL/GenBank/DDBJ whole genome shotgun (WGS) entry which is preliminary data.</text>
</comment>
<evidence type="ECO:0000313" key="2">
    <source>
        <dbReference type="EMBL" id="KAF6148000.1"/>
    </source>
</evidence>
<dbReference type="OrthoDB" id="1934910at2759"/>
<name>A0A7J7LZM9_9MAGN</name>
<gene>
    <name evidence="2" type="ORF">GIB67_024175</name>
</gene>